<name>A0A7V5U0X7_9PROT</name>
<protein>
    <submittedName>
        <fullName evidence="2">RNA-binding S4 domain-containing protein</fullName>
    </submittedName>
</protein>
<dbReference type="Proteomes" id="UP000885806">
    <property type="component" value="Unassembled WGS sequence"/>
</dbReference>
<organism evidence="2">
    <name type="scientific">Hellea balneolensis</name>
    <dbReference type="NCBI Taxonomy" id="287478"/>
    <lineage>
        <taxon>Bacteria</taxon>
        <taxon>Pseudomonadati</taxon>
        <taxon>Pseudomonadota</taxon>
        <taxon>Alphaproteobacteria</taxon>
        <taxon>Maricaulales</taxon>
        <taxon>Robiginitomaculaceae</taxon>
        <taxon>Hellea</taxon>
    </lineage>
</organism>
<dbReference type="EMBL" id="DROP01000103">
    <property type="protein sequence ID" value="HHI88606.1"/>
    <property type="molecule type" value="Genomic_DNA"/>
</dbReference>
<evidence type="ECO:0000313" key="2">
    <source>
        <dbReference type="EMBL" id="HHI88606.1"/>
    </source>
</evidence>
<sequence>MTMSGAEKIRLDIWLWRARFYKTRALAAKAITKKRFRLQRGSQILRLTKAHNTVMPGDQLIFVRGERLYEIEIVDLGHRRGPAVEAKRLYQPIHQADE</sequence>
<dbReference type="SUPFAM" id="SSF55174">
    <property type="entry name" value="Alpha-L RNA-binding motif"/>
    <property type="match status" value="1"/>
</dbReference>
<gene>
    <name evidence="2" type="ORF">ENK01_01515</name>
</gene>
<evidence type="ECO:0000256" key="1">
    <source>
        <dbReference type="PROSITE-ProRule" id="PRU00182"/>
    </source>
</evidence>
<reference evidence="2" key="1">
    <citation type="journal article" date="2020" name="mSystems">
        <title>Genome- and Community-Level Interaction Insights into Carbon Utilization and Element Cycling Functions of Hydrothermarchaeota in Hydrothermal Sediment.</title>
        <authorList>
            <person name="Zhou Z."/>
            <person name="Liu Y."/>
            <person name="Xu W."/>
            <person name="Pan J."/>
            <person name="Luo Z.H."/>
            <person name="Li M."/>
        </authorList>
    </citation>
    <scope>NUCLEOTIDE SEQUENCE [LARGE SCALE GENOMIC DNA]</scope>
    <source>
        <strain evidence="2">HyVt-538</strain>
    </source>
</reference>
<comment type="caution">
    <text evidence="2">The sequence shown here is derived from an EMBL/GenBank/DDBJ whole genome shotgun (WGS) entry which is preliminary data.</text>
</comment>
<keyword evidence="1" id="KW-0694">RNA-binding</keyword>
<dbReference type="InterPro" id="IPR036986">
    <property type="entry name" value="S4_RNA-bd_sf"/>
</dbReference>
<dbReference type="Gene3D" id="3.10.290.10">
    <property type="entry name" value="RNA-binding S4 domain"/>
    <property type="match status" value="1"/>
</dbReference>
<accession>A0A7V5U0X7</accession>
<dbReference type="GO" id="GO:0003723">
    <property type="term" value="F:RNA binding"/>
    <property type="evidence" value="ECO:0007669"/>
    <property type="project" value="UniProtKB-KW"/>
</dbReference>
<dbReference type="AlphaFoldDB" id="A0A7V5U0X7"/>
<dbReference type="PROSITE" id="PS50889">
    <property type="entry name" value="S4"/>
    <property type="match status" value="1"/>
</dbReference>
<proteinExistence type="predicted"/>